<dbReference type="SUPFAM" id="SSF55277">
    <property type="entry name" value="GYF domain"/>
    <property type="match status" value="1"/>
</dbReference>
<feature type="non-terminal residue" evidence="3">
    <location>
        <position position="120"/>
    </location>
</feature>
<organism evidence="3 4">
    <name type="scientific">Pristionchus fissidentatus</name>
    <dbReference type="NCBI Taxonomy" id="1538716"/>
    <lineage>
        <taxon>Eukaryota</taxon>
        <taxon>Metazoa</taxon>
        <taxon>Ecdysozoa</taxon>
        <taxon>Nematoda</taxon>
        <taxon>Chromadorea</taxon>
        <taxon>Rhabditida</taxon>
        <taxon>Rhabditina</taxon>
        <taxon>Diplogasteromorpha</taxon>
        <taxon>Diplogasteroidea</taxon>
        <taxon>Neodiplogasteridae</taxon>
        <taxon>Pristionchus</taxon>
    </lineage>
</organism>
<dbReference type="Pfam" id="PF02213">
    <property type="entry name" value="GYF"/>
    <property type="match status" value="1"/>
</dbReference>
<accession>A0AAV5UXD0</accession>
<dbReference type="SMART" id="SM00444">
    <property type="entry name" value="GYF"/>
    <property type="match status" value="1"/>
</dbReference>
<dbReference type="AlphaFoldDB" id="A0AAV5UXD0"/>
<dbReference type="Gene3D" id="3.30.1490.40">
    <property type="match status" value="1"/>
</dbReference>
<dbReference type="EMBL" id="BTSY01000001">
    <property type="protein sequence ID" value="GMT10994.1"/>
    <property type="molecule type" value="Genomic_DNA"/>
</dbReference>
<evidence type="ECO:0000313" key="4">
    <source>
        <dbReference type="Proteomes" id="UP001432322"/>
    </source>
</evidence>
<comment type="caution">
    <text evidence="3">The sequence shown here is derived from an EMBL/GenBank/DDBJ whole genome shotgun (WGS) entry which is preliminary data.</text>
</comment>
<feature type="domain" description="GYF" evidence="2">
    <location>
        <begin position="3"/>
        <end position="56"/>
    </location>
</feature>
<feature type="non-terminal residue" evidence="3">
    <location>
        <position position="1"/>
    </location>
</feature>
<reference evidence="3" key="1">
    <citation type="submission" date="2023-10" db="EMBL/GenBank/DDBJ databases">
        <title>Genome assembly of Pristionchus species.</title>
        <authorList>
            <person name="Yoshida K."/>
            <person name="Sommer R.J."/>
        </authorList>
    </citation>
    <scope>NUCLEOTIDE SEQUENCE</scope>
    <source>
        <strain evidence="3">RS5133</strain>
    </source>
</reference>
<evidence type="ECO:0000259" key="2">
    <source>
        <dbReference type="PROSITE" id="PS50829"/>
    </source>
</evidence>
<dbReference type="InterPro" id="IPR035445">
    <property type="entry name" value="GYF-like_dom_sf"/>
</dbReference>
<dbReference type="PROSITE" id="PS50829">
    <property type="entry name" value="GYF"/>
    <property type="match status" value="1"/>
</dbReference>
<gene>
    <name evidence="3" type="ORF">PFISCL1PPCAC_2291</name>
</gene>
<protein>
    <recommendedName>
        <fullName evidence="2">GYF domain-containing protein</fullName>
    </recommendedName>
</protein>
<proteinExistence type="predicted"/>
<sequence length="120" mass="14339">SVMSRVFFRDKQGEVRGPFTERQIQEWYRKGWFESNFPFYFTDSVDNVTESSKGFTLDEMRSINGIGCPFIELSKEESMSRRREKRLREIEEEISSAREKCVQILKLSNRLEEVERIIEV</sequence>
<name>A0AAV5UXD0_9BILA</name>
<dbReference type="Proteomes" id="UP001432322">
    <property type="component" value="Unassembled WGS sequence"/>
</dbReference>
<keyword evidence="4" id="KW-1185">Reference proteome</keyword>
<dbReference type="InterPro" id="IPR003169">
    <property type="entry name" value="GYF"/>
</dbReference>
<evidence type="ECO:0000256" key="1">
    <source>
        <dbReference type="SAM" id="Coils"/>
    </source>
</evidence>
<keyword evidence="1" id="KW-0175">Coiled coil</keyword>
<feature type="coiled-coil region" evidence="1">
    <location>
        <begin position="73"/>
        <end position="107"/>
    </location>
</feature>
<evidence type="ECO:0000313" key="3">
    <source>
        <dbReference type="EMBL" id="GMT10994.1"/>
    </source>
</evidence>